<proteinExistence type="predicted"/>
<sequence>LSRRRKTMKNADRIRTMTDEELACFLVRVDAKLYRDDLDVVTYRTDKAVDTLEWLEREVY</sequence>
<dbReference type="HOGENOM" id="CLU_3027939_0_0_9"/>
<protein>
    <submittedName>
        <fullName evidence="1">Uncharacterized protein</fullName>
    </submittedName>
</protein>
<evidence type="ECO:0000313" key="2">
    <source>
        <dbReference type="Proteomes" id="UP000004968"/>
    </source>
</evidence>
<gene>
    <name evidence="1" type="ORF">CLOSTHATH_06456</name>
</gene>
<comment type="caution">
    <text evidence="1">The sequence shown here is derived from an EMBL/GenBank/DDBJ whole genome shotgun (WGS) entry which is preliminary data.</text>
</comment>
<dbReference type="Proteomes" id="UP000004968">
    <property type="component" value="Unassembled WGS sequence"/>
</dbReference>
<dbReference type="AlphaFoldDB" id="D3AS49"/>
<reference evidence="1 2" key="1">
    <citation type="submission" date="2010-01" db="EMBL/GenBank/DDBJ databases">
        <authorList>
            <person name="Weinstock G."/>
            <person name="Sodergren E."/>
            <person name="Clifton S."/>
            <person name="Fulton L."/>
            <person name="Fulton B."/>
            <person name="Courtney L."/>
            <person name="Fronick C."/>
            <person name="Harrison M."/>
            <person name="Strong C."/>
            <person name="Farmer C."/>
            <person name="Delahaunty K."/>
            <person name="Markovic C."/>
            <person name="Hall O."/>
            <person name="Minx P."/>
            <person name="Tomlinson C."/>
            <person name="Mitreva M."/>
            <person name="Nelson J."/>
            <person name="Hou S."/>
            <person name="Wollam A."/>
            <person name="Pepin K.H."/>
            <person name="Johnson M."/>
            <person name="Bhonagiri V."/>
            <person name="Nash W.E."/>
            <person name="Warren W."/>
            <person name="Chinwalla A."/>
            <person name="Mardis E.R."/>
            <person name="Wilson R.K."/>
        </authorList>
    </citation>
    <scope>NUCLEOTIDE SEQUENCE [LARGE SCALE GENOMIC DNA]</scope>
    <source>
        <strain evidence="1 2">DSM 13479</strain>
    </source>
</reference>
<dbReference type="EMBL" id="ACIO01000770">
    <property type="protein sequence ID" value="EFC95346.1"/>
    <property type="molecule type" value="Genomic_DNA"/>
</dbReference>
<evidence type="ECO:0000313" key="1">
    <source>
        <dbReference type="EMBL" id="EFC95346.1"/>
    </source>
</evidence>
<feature type="non-terminal residue" evidence="1">
    <location>
        <position position="1"/>
    </location>
</feature>
<name>D3AS49_9FIRM</name>
<organism evidence="1 2">
    <name type="scientific">Hungatella hathewayi DSM 13479</name>
    <dbReference type="NCBI Taxonomy" id="566550"/>
    <lineage>
        <taxon>Bacteria</taxon>
        <taxon>Bacillati</taxon>
        <taxon>Bacillota</taxon>
        <taxon>Clostridia</taxon>
        <taxon>Lachnospirales</taxon>
        <taxon>Lachnospiraceae</taxon>
        <taxon>Hungatella</taxon>
    </lineage>
</organism>
<accession>D3AS49</accession>